<dbReference type="AlphaFoldDB" id="A0AA88Y345"/>
<dbReference type="GO" id="GO:0042054">
    <property type="term" value="F:histone methyltransferase activity"/>
    <property type="evidence" value="ECO:0007669"/>
    <property type="project" value="TreeGrafter"/>
</dbReference>
<evidence type="ECO:0000256" key="6">
    <source>
        <dbReference type="ARBA" id="ARBA00022603"/>
    </source>
</evidence>
<keyword evidence="10" id="KW-0863">Zinc-finger</keyword>
<keyword evidence="21" id="KW-1185">Reference proteome</keyword>
<feature type="domain" description="Protein arginine N-methyltransferase" evidence="19">
    <location>
        <begin position="343"/>
        <end position="480"/>
    </location>
</feature>
<dbReference type="InterPro" id="IPR041698">
    <property type="entry name" value="Methyltransf_25"/>
</dbReference>
<evidence type="ECO:0000256" key="14">
    <source>
        <dbReference type="ARBA" id="ARBA00049303"/>
    </source>
</evidence>
<evidence type="ECO:0000256" key="7">
    <source>
        <dbReference type="ARBA" id="ARBA00022679"/>
    </source>
</evidence>
<evidence type="ECO:0000256" key="9">
    <source>
        <dbReference type="ARBA" id="ARBA00022723"/>
    </source>
</evidence>
<sequence>MSSDEDWSDGGDETESVEVKCLFSDLMFDSVEAMWSHCEKTYSFRIVPFAKLHDMDCIQYIKFVNFVRQKKMSAEDLMKLGVTDKPWDAEEYMKPHHVDDPLLQFDLGATSCDNEDMTIDSKCMKRKLEEMNGSDPSKEVMVQLCQQLENTESQNQQLENQLKRAMEDLRQMRLAAADFFLPSEEDKAMTMKNTLSSEDEAYFDSYSHFSIHEEMLKDKVRTEGYRDFIYNNREVFKDKVVLDVGCGTGILTMFAATAGAKLVIGVEQSDIIHHAYQIVRENKLEDKVKLIKGRMEDVDLPVEKVDIIISEWMGYFLLFESMLDSVIFARDKYCTDTGVVYPDRSTIHLALLSDEEMYKERIEFWKDVYGFNMDCITKEVVREAAISTVDKAKIISRDVVLKDIDICRCSTSDLQFTEDFSIVCCRDATVHAVVGYFNVHFQQRCNKEVVICTGPQSTSTHWKQTVFLLHHPLKVNKDTASQTQQAANIDEIKHPVTMQAANVGQIQHPITMQAANVGQIQHPKHAKQQM</sequence>
<keyword evidence="8 15" id="KW-0949">S-adenosyl-L-methionine</keyword>
<feature type="domain" description="Methyltransferase" evidence="17">
    <location>
        <begin position="241"/>
        <end position="312"/>
    </location>
</feature>
<keyword evidence="16" id="KW-0175">Coiled coil</keyword>
<evidence type="ECO:0000256" key="11">
    <source>
        <dbReference type="ARBA" id="ARBA00022833"/>
    </source>
</evidence>
<dbReference type="GO" id="GO:0032259">
    <property type="term" value="P:methylation"/>
    <property type="evidence" value="ECO:0007669"/>
    <property type="project" value="UniProtKB-KW"/>
</dbReference>
<dbReference type="Pfam" id="PF21137">
    <property type="entry name" value="ANM3_C2H2_Zf"/>
    <property type="match status" value="1"/>
</dbReference>
<evidence type="ECO:0000256" key="12">
    <source>
        <dbReference type="ARBA" id="ARBA00023242"/>
    </source>
</evidence>
<dbReference type="FunFam" id="3.40.50.150:FF:000034">
    <property type="entry name" value="Protein arginine N-methyltransferase 3"/>
    <property type="match status" value="1"/>
</dbReference>
<evidence type="ECO:0000256" key="4">
    <source>
        <dbReference type="ARBA" id="ARBA00022490"/>
    </source>
</evidence>
<dbReference type="GO" id="GO:0005634">
    <property type="term" value="C:nucleus"/>
    <property type="evidence" value="ECO:0007669"/>
    <property type="project" value="UniProtKB-SubCell"/>
</dbReference>
<keyword evidence="11" id="KW-0862">Zinc</keyword>
<evidence type="ECO:0000256" key="15">
    <source>
        <dbReference type="PROSITE-ProRule" id="PRU01015"/>
    </source>
</evidence>
<dbReference type="GO" id="GO:0005829">
    <property type="term" value="C:cytosol"/>
    <property type="evidence" value="ECO:0007669"/>
    <property type="project" value="UniProtKB-SubCell"/>
</dbReference>
<dbReference type="EC" id="2.1.1.319" evidence="3"/>
<dbReference type="InterPro" id="IPR049482">
    <property type="entry name" value="ANM3-like_C2H2_Zf"/>
</dbReference>
<dbReference type="InterPro" id="IPR036236">
    <property type="entry name" value="Znf_C2H2_sf"/>
</dbReference>
<dbReference type="InterPro" id="IPR055135">
    <property type="entry name" value="PRMT_dom"/>
</dbReference>
<keyword evidence="6 15" id="KW-0489">Methyltransferase</keyword>
<keyword evidence="9" id="KW-0479">Metal-binding</keyword>
<evidence type="ECO:0000259" key="17">
    <source>
        <dbReference type="Pfam" id="PF13649"/>
    </source>
</evidence>
<comment type="catalytic activity">
    <reaction evidence="14">
        <text>L-arginyl-[protein] + S-adenosyl-L-methionine = N(omega)-methyl-L-arginyl-[protein] + S-adenosyl-L-homocysteine + H(+)</text>
        <dbReference type="Rhea" id="RHEA:48100"/>
        <dbReference type="Rhea" id="RHEA-COMP:10532"/>
        <dbReference type="Rhea" id="RHEA-COMP:11990"/>
        <dbReference type="ChEBI" id="CHEBI:15378"/>
        <dbReference type="ChEBI" id="CHEBI:29965"/>
        <dbReference type="ChEBI" id="CHEBI:57856"/>
        <dbReference type="ChEBI" id="CHEBI:59789"/>
        <dbReference type="ChEBI" id="CHEBI:65280"/>
    </reaction>
    <physiologicalReaction direction="left-to-right" evidence="14">
        <dbReference type="Rhea" id="RHEA:48101"/>
    </physiologicalReaction>
</comment>
<evidence type="ECO:0000259" key="19">
    <source>
        <dbReference type="Pfam" id="PF22528"/>
    </source>
</evidence>
<dbReference type="CDD" id="cd02440">
    <property type="entry name" value="AdoMet_MTases"/>
    <property type="match status" value="1"/>
</dbReference>
<reference evidence="20" key="1">
    <citation type="submission" date="2019-08" db="EMBL/GenBank/DDBJ databases">
        <title>The improved chromosome-level genome for the pearl oyster Pinctada fucata martensii using PacBio sequencing and Hi-C.</title>
        <authorList>
            <person name="Zheng Z."/>
        </authorList>
    </citation>
    <scope>NUCLEOTIDE SEQUENCE</scope>
    <source>
        <strain evidence="20">ZZ-2019</strain>
        <tissue evidence="20">Adductor muscle</tissue>
    </source>
</reference>
<dbReference type="Pfam" id="PF13649">
    <property type="entry name" value="Methyltransf_25"/>
    <property type="match status" value="1"/>
</dbReference>
<dbReference type="GO" id="GO:0008270">
    <property type="term" value="F:zinc ion binding"/>
    <property type="evidence" value="ECO:0007669"/>
    <property type="project" value="UniProtKB-KW"/>
</dbReference>
<comment type="subcellular location">
    <subcellularLocation>
        <location evidence="2">Cytoplasm</location>
        <location evidence="2">Cytosol</location>
    </subcellularLocation>
    <subcellularLocation>
        <location evidence="1">Nucleus</location>
    </subcellularLocation>
</comment>
<feature type="coiled-coil region" evidence="16">
    <location>
        <begin position="141"/>
        <end position="175"/>
    </location>
</feature>
<comment type="catalytic activity">
    <reaction evidence="13">
        <text>L-arginyl-[protein] + 2 S-adenosyl-L-methionine = N(omega),N(omega)-dimethyl-L-arginyl-[protein] + 2 S-adenosyl-L-homocysteine + 2 H(+)</text>
        <dbReference type="Rhea" id="RHEA:48096"/>
        <dbReference type="Rhea" id="RHEA-COMP:10532"/>
        <dbReference type="Rhea" id="RHEA-COMP:11991"/>
        <dbReference type="ChEBI" id="CHEBI:15378"/>
        <dbReference type="ChEBI" id="CHEBI:29965"/>
        <dbReference type="ChEBI" id="CHEBI:57856"/>
        <dbReference type="ChEBI" id="CHEBI:59789"/>
        <dbReference type="ChEBI" id="CHEBI:61897"/>
        <dbReference type="EC" id="2.1.1.319"/>
    </reaction>
    <physiologicalReaction direction="left-to-right" evidence="13">
        <dbReference type="Rhea" id="RHEA:48097"/>
    </physiologicalReaction>
</comment>
<evidence type="ECO:0000256" key="3">
    <source>
        <dbReference type="ARBA" id="ARBA00011925"/>
    </source>
</evidence>
<accession>A0AA88Y345</accession>
<evidence type="ECO:0000259" key="18">
    <source>
        <dbReference type="Pfam" id="PF21137"/>
    </source>
</evidence>
<protein>
    <recommendedName>
        <fullName evidence="3">type I protein arginine methyltransferase</fullName>
        <ecNumber evidence="3">2.1.1.319</ecNumber>
    </recommendedName>
</protein>
<evidence type="ECO:0000256" key="8">
    <source>
        <dbReference type="ARBA" id="ARBA00022691"/>
    </source>
</evidence>
<dbReference type="Gene3D" id="3.40.50.150">
    <property type="entry name" value="Vaccinia Virus protein VP39"/>
    <property type="match status" value="1"/>
</dbReference>
<keyword evidence="12" id="KW-0539">Nucleus</keyword>
<evidence type="ECO:0000313" key="20">
    <source>
        <dbReference type="EMBL" id="KAK3097460.1"/>
    </source>
</evidence>
<dbReference type="Pfam" id="PF22528">
    <property type="entry name" value="PRMT_C"/>
    <property type="match status" value="1"/>
</dbReference>
<dbReference type="PROSITE" id="PS51678">
    <property type="entry name" value="SAM_MT_PRMT"/>
    <property type="match status" value="1"/>
</dbReference>
<evidence type="ECO:0000313" key="21">
    <source>
        <dbReference type="Proteomes" id="UP001186944"/>
    </source>
</evidence>
<dbReference type="GO" id="GO:0035242">
    <property type="term" value="F:protein-arginine omega-N asymmetric methyltransferase activity"/>
    <property type="evidence" value="ECO:0007669"/>
    <property type="project" value="UniProtKB-EC"/>
</dbReference>
<comment type="caution">
    <text evidence="20">The sequence shown here is derived from an EMBL/GenBank/DDBJ whole genome shotgun (WGS) entry which is preliminary data.</text>
</comment>
<dbReference type="Proteomes" id="UP001186944">
    <property type="component" value="Unassembled WGS sequence"/>
</dbReference>
<dbReference type="Gene3D" id="2.70.160.11">
    <property type="entry name" value="Hnrnp arginine n-methyltransferase1"/>
    <property type="match status" value="1"/>
</dbReference>
<keyword evidence="4" id="KW-0963">Cytoplasm</keyword>
<feature type="domain" description="Protein arginine N-methyltransferase 3-like C2H2 zinc finger" evidence="18">
    <location>
        <begin position="51"/>
        <end position="95"/>
    </location>
</feature>
<dbReference type="EMBL" id="VSWD01000007">
    <property type="protein sequence ID" value="KAK3097460.1"/>
    <property type="molecule type" value="Genomic_DNA"/>
</dbReference>
<evidence type="ECO:0000256" key="1">
    <source>
        <dbReference type="ARBA" id="ARBA00004123"/>
    </source>
</evidence>
<dbReference type="PANTHER" id="PTHR11006:SF53">
    <property type="entry name" value="PROTEIN ARGININE N-METHYLTRANSFERASE 3"/>
    <property type="match status" value="1"/>
</dbReference>
<gene>
    <name evidence="20" type="ORF">FSP39_009818</name>
</gene>
<organism evidence="20 21">
    <name type="scientific">Pinctada imbricata</name>
    <name type="common">Atlantic pearl-oyster</name>
    <name type="synonym">Pinctada martensii</name>
    <dbReference type="NCBI Taxonomy" id="66713"/>
    <lineage>
        <taxon>Eukaryota</taxon>
        <taxon>Metazoa</taxon>
        <taxon>Spiralia</taxon>
        <taxon>Lophotrochozoa</taxon>
        <taxon>Mollusca</taxon>
        <taxon>Bivalvia</taxon>
        <taxon>Autobranchia</taxon>
        <taxon>Pteriomorphia</taxon>
        <taxon>Pterioida</taxon>
        <taxon>Pterioidea</taxon>
        <taxon>Pteriidae</taxon>
        <taxon>Pinctada</taxon>
    </lineage>
</organism>
<proteinExistence type="predicted"/>
<keyword evidence="7 15" id="KW-0808">Transferase</keyword>
<dbReference type="InterPro" id="IPR025799">
    <property type="entry name" value="Arg_MeTrfase"/>
</dbReference>
<evidence type="ECO:0000256" key="5">
    <source>
        <dbReference type="ARBA" id="ARBA00022553"/>
    </source>
</evidence>
<dbReference type="InterPro" id="IPR029063">
    <property type="entry name" value="SAM-dependent_MTases_sf"/>
</dbReference>
<keyword evidence="5" id="KW-0597">Phosphoprotein</keyword>
<dbReference type="SUPFAM" id="SSF57667">
    <property type="entry name" value="beta-beta-alpha zinc fingers"/>
    <property type="match status" value="1"/>
</dbReference>
<evidence type="ECO:0000256" key="10">
    <source>
        <dbReference type="ARBA" id="ARBA00022771"/>
    </source>
</evidence>
<evidence type="ECO:0000256" key="2">
    <source>
        <dbReference type="ARBA" id="ARBA00004514"/>
    </source>
</evidence>
<evidence type="ECO:0000256" key="16">
    <source>
        <dbReference type="SAM" id="Coils"/>
    </source>
</evidence>
<dbReference type="SUPFAM" id="SSF53335">
    <property type="entry name" value="S-adenosyl-L-methionine-dependent methyltransferases"/>
    <property type="match status" value="1"/>
</dbReference>
<evidence type="ECO:0000256" key="13">
    <source>
        <dbReference type="ARBA" id="ARBA00047384"/>
    </source>
</evidence>
<name>A0AA88Y345_PINIB</name>
<dbReference type="PANTHER" id="PTHR11006">
    <property type="entry name" value="PROTEIN ARGININE N-METHYLTRANSFERASE"/>
    <property type="match status" value="1"/>
</dbReference>